<sequence>MGTLLRQEETGLMRHGIHAETEALDVLLGQWQRTGFTAAEVAENFSACSLYVTCEPCIMCAAALLIIGIKEV</sequence>
<evidence type="ECO:0000313" key="2">
    <source>
        <dbReference type="Proteomes" id="UP000030711"/>
    </source>
</evidence>
<proteinExistence type="predicted"/>
<dbReference type="Proteomes" id="UP000030711">
    <property type="component" value="Chromosome 5"/>
</dbReference>
<organism evidence="1 2">
    <name type="scientific">Eucalyptus grandis</name>
    <name type="common">Flooded gum</name>
    <dbReference type="NCBI Taxonomy" id="71139"/>
    <lineage>
        <taxon>Eukaryota</taxon>
        <taxon>Viridiplantae</taxon>
        <taxon>Streptophyta</taxon>
        <taxon>Embryophyta</taxon>
        <taxon>Tracheophyta</taxon>
        <taxon>Spermatophyta</taxon>
        <taxon>Magnoliopsida</taxon>
        <taxon>eudicotyledons</taxon>
        <taxon>Gunneridae</taxon>
        <taxon>Pentapetalae</taxon>
        <taxon>rosids</taxon>
        <taxon>malvids</taxon>
        <taxon>Myrtales</taxon>
        <taxon>Myrtaceae</taxon>
        <taxon>Myrtoideae</taxon>
        <taxon>Eucalypteae</taxon>
        <taxon>Eucalyptus</taxon>
    </lineage>
</organism>
<comment type="caution">
    <text evidence="1">The sequence shown here is derived from an EMBL/GenBank/DDBJ whole genome shotgun (WGS) entry which is preliminary data.</text>
</comment>
<protein>
    <submittedName>
        <fullName evidence="1">Uncharacterized protein</fullName>
    </submittedName>
</protein>
<reference evidence="1 2" key="1">
    <citation type="journal article" date="2014" name="Nature">
        <title>The genome of Eucalyptus grandis.</title>
        <authorList>
            <person name="Myburg A.A."/>
            <person name="Grattapaglia D."/>
            <person name="Tuskan G.A."/>
            <person name="Hellsten U."/>
            <person name="Hayes R.D."/>
            <person name="Grimwood J."/>
            <person name="Jenkins J."/>
            <person name="Lindquist E."/>
            <person name="Tice H."/>
            <person name="Bauer D."/>
            <person name="Goodstein D.M."/>
            <person name="Dubchak I."/>
            <person name="Poliakov A."/>
            <person name="Mizrachi E."/>
            <person name="Kullan A.R."/>
            <person name="Hussey S.G."/>
            <person name="Pinard D."/>
            <person name="van der Merwe K."/>
            <person name="Singh P."/>
            <person name="van Jaarsveld I."/>
            <person name="Silva-Junior O.B."/>
            <person name="Togawa R.C."/>
            <person name="Pappas M.R."/>
            <person name="Faria D.A."/>
            <person name="Sansaloni C.P."/>
            <person name="Petroli C.D."/>
            <person name="Yang X."/>
            <person name="Ranjan P."/>
            <person name="Tschaplinski T.J."/>
            <person name="Ye C.Y."/>
            <person name="Li T."/>
            <person name="Sterck L."/>
            <person name="Vanneste K."/>
            <person name="Murat F."/>
            <person name="Soler M."/>
            <person name="Clemente H.S."/>
            <person name="Saidi N."/>
            <person name="Cassan-Wang H."/>
            <person name="Dunand C."/>
            <person name="Hefer C.A."/>
            <person name="Bornberg-Bauer E."/>
            <person name="Kersting A.R."/>
            <person name="Vining K."/>
            <person name="Amarasinghe V."/>
            <person name="Ranik M."/>
            <person name="Naithani S."/>
            <person name="Elser J."/>
            <person name="Boyd A.E."/>
            <person name="Liston A."/>
            <person name="Spatafora J.W."/>
            <person name="Dharmwardhana P."/>
            <person name="Raja R."/>
            <person name="Sullivan C."/>
            <person name="Romanel E."/>
            <person name="Alves-Ferreira M."/>
            <person name="Kulheim C."/>
            <person name="Foley W."/>
            <person name="Carocha V."/>
            <person name="Paiva J."/>
            <person name="Kudrna D."/>
            <person name="Brommonschenkel S.H."/>
            <person name="Pasquali G."/>
            <person name="Byrne M."/>
            <person name="Rigault P."/>
            <person name="Tibbits J."/>
            <person name="Spokevicius A."/>
            <person name="Jones R.C."/>
            <person name="Steane D.A."/>
            <person name="Vaillancourt R.E."/>
            <person name="Potts B.M."/>
            <person name="Joubert F."/>
            <person name="Barry K."/>
            <person name="Pappas G.J."/>
            <person name="Strauss S.H."/>
            <person name="Jaiswal P."/>
            <person name="Grima-Pettenati J."/>
            <person name="Salse J."/>
            <person name="Van de Peer Y."/>
            <person name="Rokhsar D.S."/>
            <person name="Schmutz J."/>
        </authorList>
    </citation>
    <scope>NUCLEOTIDE SEQUENCE [LARGE SCALE GENOMIC DNA]</scope>
    <source>
        <strain evidence="2">cv. BRASUZ1</strain>
        <tissue evidence="1">Leaf extractions</tissue>
    </source>
</reference>
<gene>
    <name evidence="1" type="ORF">EUGRSUZ_E02296</name>
</gene>
<evidence type="ECO:0000313" key="1">
    <source>
        <dbReference type="EMBL" id="KAK3430834.1"/>
    </source>
</evidence>
<dbReference type="EMBL" id="CM064439">
    <property type="protein sequence ID" value="KAK3430834.1"/>
    <property type="molecule type" value="Genomic_DNA"/>
</dbReference>
<accession>A0ACC3KXQ8</accession>
<keyword evidence="2" id="KW-1185">Reference proteome</keyword>
<name>A0ACC3KXQ8_EUCGR</name>